<dbReference type="PANTHER" id="PTHR21630:SF10">
    <property type="entry name" value="VENTRICULAR ZONE-EXPRESSED PH DOMAIN-CONTAINING PROTEIN HOMOLOG 1"/>
    <property type="match status" value="1"/>
</dbReference>
<dbReference type="SUPFAM" id="SSF48371">
    <property type="entry name" value="ARM repeat"/>
    <property type="match status" value="1"/>
</dbReference>
<dbReference type="CDD" id="cd01264">
    <property type="entry name" value="PH_MELT_VEPH1"/>
    <property type="match status" value="1"/>
</dbReference>
<sequence>MHELFTQVLSKKDLSKAGDLFSVADAEIVNDLTEVVTTIAEIASLPDYVNNDNDQSVVEICITRVTSAIRETNSIEQHSEALVSLLESCLNHNLKPSARDEDPPHAKISSDIISCIFLNYNKKEVMRRALPVAVKFLHKGNKELSRNMSSYLSLAAIENADLLSKHIQLIIDSIISGNFSLCRVLPQIYEVTKEPVHEHAMALVSLLPLCENQEKLALLLLFAMIAKNKPALLEPSLPQLCEYLSQAATASDTMKVFVNMAEKRPQLLVDHLPQIKKVVECHPNTLCLAAQVISSVGKLSKDRAQEALNFVLEHLPKADRGSQHTLLHEATRLCSSYPVLFTDKMLQGVRQCGQKHTTPHVNLTSGGVTIVKVGGSTEESNGGKRSSGNSRQSHSEVNGALNRQEANRLVISRPRLGGDSRSTGRLHVSGAHRSMTRLNITGGGGAGSGGGGGTGTGTSGGGGVNGNGSRIGSVGGLHKSMTRLSSSQQINLVPNSALPSPSATGALAHTSLSSNNRSVTAINNSNQRNSQYGISSGGVTVTTTQDSATSARSSIGGSGSVLRDDRELVSISTSFPLNGPPVTYHTTRDSTGNVGRLQHTHVHSTSQQSQLQSSTSSQSMLSSHTMKHSSNQIANHNALVNSQQQQLLQHGQQNQHLQSQHLQQQLQQQQPPYTQPQQPPLLQQTQQQQQPPSMPALSTPSLPAASNSSVLQTQPSSSALNSNQTPHYSSVVTPRRQNTSVTIISSNSSGINPSMAAASQRISVFEPYPMRDTVQHFCEKHLDKIKSYMDKVSRCIPPPAKCTIEERRAKKVAKLHFACQGRGEHCLYNRTFFTMKTRNPRIWIHLMFLSLQARSQSALSSRDSSVSSLKNCWDILKCENKTFLTVVTSAFPCSKDQEALTNELRHSGFFDVLEYVGVGGGGNGISDGPLWGCFLCNHPERAVGFLQDSQPVIEGQLKEKKGRWRLFRRWRTRYFTLSPAHLSCKGSKDDKDVTPIEVNQIRSVKVSRGARNIPKAFEIFTGDQSLILKPKDGKNAEAWVQCLSVALAHSHARDSPSNKTHSLPATLRTPI</sequence>
<dbReference type="InterPro" id="IPR016024">
    <property type="entry name" value="ARM-type_fold"/>
</dbReference>
<gene>
    <name evidence="8 9" type="primary">LOC117649265</name>
</gene>
<dbReference type="CTD" id="38785"/>
<protein>
    <submittedName>
        <fullName evidence="8 9">Protein melted isoform X1</fullName>
    </submittedName>
</protein>
<evidence type="ECO:0000256" key="4">
    <source>
        <dbReference type="ARBA" id="ARBA00023136"/>
    </source>
</evidence>
<dbReference type="Proteomes" id="UP000515158">
    <property type="component" value="Unplaced"/>
</dbReference>
<dbReference type="PROSITE" id="PS50003">
    <property type="entry name" value="PH_DOMAIN"/>
    <property type="match status" value="1"/>
</dbReference>
<keyword evidence="3" id="KW-1003">Cell membrane</keyword>
<dbReference type="Gene3D" id="2.30.29.30">
    <property type="entry name" value="Pleckstrin-homology domain (PH domain)/Phosphotyrosine-binding domain (PTB)"/>
    <property type="match status" value="1"/>
</dbReference>
<feature type="region of interest" description="Disordered" evidence="5">
    <location>
        <begin position="643"/>
        <end position="735"/>
    </location>
</feature>
<evidence type="ECO:0000313" key="8">
    <source>
        <dbReference type="RefSeq" id="XP_034247756.1"/>
    </source>
</evidence>
<feature type="region of interest" description="Disordered" evidence="5">
    <location>
        <begin position="373"/>
        <end position="466"/>
    </location>
</feature>
<feature type="compositionally biased region" description="Low complexity" evidence="5">
    <location>
        <begin position="680"/>
        <end position="691"/>
    </location>
</feature>
<name>A0A6P8ZAQ7_THRPL</name>
<feature type="compositionally biased region" description="Polar residues" evidence="5">
    <location>
        <begin position="696"/>
        <end position="735"/>
    </location>
</feature>
<feature type="compositionally biased region" description="Low complexity" evidence="5">
    <location>
        <begin position="603"/>
        <end position="624"/>
    </location>
</feature>
<keyword evidence="4" id="KW-0472">Membrane</keyword>
<keyword evidence="7" id="KW-1185">Reference proteome</keyword>
<evidence type="ECO:0000313" key="9">
    <source>
        <dbReference type="RefSeq" id="XP_034247758.1"/>
    </source>
</evidence>
<feature type="compositionally biased region" description="Gly residues" evidence="5">
    <location>
        <begin position="441"/>
        <end position="466"/>
    </location>
</feature>
<evidence type="ECO:0000256" key="1">
    <source>
        <dbReference type="ARBA" id="ARBA00004413"/>
    </source>
</evidence>
<dbReference type="KEGG" id="tpal:117649265"/>
<dbReference type="SUPFAM" id="SSF50729">
    <property type="entry name" value="PH domain-like"/>
    <property type="match status" value="1"/>
</dbReference>
<dbReference type="InterPro" id="IPR039888">
    <property type="entry name" value="Melted-like"/>
</dbReference>
<dbReference type="GO" id="GO:0005886">
    <property type="term" value="C:plasma membrane"/>
    <property type="evidence" value="ECO:0007669"/>
    <property type="project" value="UniProtKB-SubCell"/>
</dbReference>
<dbReference type="PANTHER" id="PTHR21630">
    <property type="entry name" value="VEPH-A/MELTED"/>
    <property type="match status" value="1"/>
</dbReference>
<dbReference type="InterPro" id="IPR011993">
    <property type="entry name" value="PH-like_dom_sf"/>
</dbReference>
<dbReference type="GO" id="GO:0009966">
    <property type="term" value="P:regulation of signal transduction"/>
    <property type="evidence" value="ECO:0007669"/>
    <property type="project" value="TreeGrafter"/>
</dbReference>
<dbReference type="AlphaFoldDB" id="A0A6P8ZAQ7"/>
<comment type="similarity">
    <text evidence="2">Belongs to the MELT/VEPH family.</text>
</comment>
<feature type="compositionally biased region" description="Low complexity" evidence="5">
    <location>
        <begin position="383"/>
        <end position="392"/>
    </location>
</feature>
<dbReference type="OrthoDB" id="5869902at2759"/>
<evidence type="ECO:0000256" key="2">
    <source>
        <dbReference type="ARBA" id="ARBA00010187"/>
    </source>
</evidence>
<feature type="region of interest" description="Disordered" evidence="5">
    <location>
        <begin position="522"/>
        <end position="630"/>
    </location>
</feature>
<dbReference type="InterPro" id="IPR001849">
    <property type="entry name" value="PH_domain"/>
</dbReference>
<dbReference type="FunFam" id="2.30.29.30:FF:000138">
    <property type="entry name" value="Ventricular zone-expressed PH domain-containing protein-like 1"/>
    <property type="match status" value="1"/>
</dbReference>
<dbReference type="RefSeq" id="XP_034247756.1">
    <property type="nucleotide sequence ID" value="XM_034391865.1"/>
</dbReference>
<dbReference type="GeneID" id="117649265"/>
<organism evidence="8">
    <name type="scientific">Thrips palmi</name>
    <name type="common">Melon thrips</name>
    <dbReference type="NCBI Taxonomy" id="161013"/>
    <lineage>
        <taxon>Eukaryota</taxon>
        <taxon>Metazoa</taxon>
        <taxon>Ecdysozoa</taxon>
        <taxon>Arthropoda</taxon>
        <taxon>Hexapoda</taxon>
        <taxon>Insecta</taxon>
        <taxon>Pterygota</taxon>
        <taxon>Neoptera</taxon>
        <taxon>Paraneoptera</taxon>
        <taxon>Thysanoptera</taxon>
        <taxon>Terebrantia</taxon>
        <taxon>Thripoidea</taxon>
        <taxon>Thripidae</taxon>
        <taxon>Thrips</taxon>
    </lineage>
</organism>
<evidence type="ECO:0000256" key="5">
    <source>
        <dbReference type="SAM" id="MobiDB-lite"/>
    </source>
</evidence>
<feature type="region of interest" description="Disordered" evidence="5">
    <location>
        <begin position="1051"/>
        <end position="1071"/>
    </location>
</feature>
<comment type="subcellular location">
    <subcellularLocation>
        <location evidence="1">Cell membrane</location>
        <topology evidence="1">Peripheral membrane protein</topology>
        <orientation evidence="1">Cytoplasmic side</orientation>
    </subcellularLocation>
</comment>
<feature type="compositionally biased region" description="Polar residues" evidence="5">
    <location>
        <begin position="522"/>
        <end position="534"/>
    </location>
</feature>
<dbReference type="GO" id="GO:0010314">
    <property type="term" value="F:phosphatidylinositol-5-phosphate binding"/>
    <property type="evidence" value="ECO:0007669"/>
    <property type="project" value="TreeGrafter"/>
</dbReference>
<evidence type="ECO:0000313" key="7">
    <source>
        <dbReference type="Proteomes" id="UP000515158"/>
    </source>
</evidence>
<evidence type="ECO:0000256" key="3">
    <source>
        <dbReference type="ARBA" id="ARBA00022475"/>
    </source>
</evidence>
<feature type="compositionally biased region" description="Polar residues" evidence="5">
    <location>
        <begin position="545"/>
        <end position="555"/>
    </location>
</feature>
<accession>A0A6P8ZAQ7</accession>
<feature type="compositionally biased region" description="Low complexity" evidence="5">
    <location>
        <begin position="643"/>
        <end position="672"/>
    </location>
</feature>
<reference evidence="8 9" key="1">
    <citation type="submission" date="2025-04" db="UniProtKB">
        <authorList>
            <consortium name="RefSeq"/>
        </authorList>
    </citation>
    <scope>IDENTIFICATION</scope>
    <source>
        <tissue evidence="8 9">Total insect</tissue>
    </source>
</reference>
<proteinExistence type="inferred from homology"/>
<dbReference type="SMART" id="SM00233">
    <property type="entry name" value="PH"/>
    <property type="match status" value="1"/>
</dbReference>
<feature type="domain" description="PH" evidence="6">
    <location>
        <begin position="950"/>
        <end position="1048"/>
    </location>
</feature>
<evidence type="ECO:0000259" key="6">
    <source>
        <dbReference type="PROSITE" id="PS50003"/>
    </source>
</evidence>
<dbReference type="RefSeq" id="XP_034247758.1">
    <property type="nucleotide sequence ID" value="XM_034391867.1"/>
</dbReference>
<dbReference type="Pfam" id="PF00169">
    <property type="entry name" value="PH"/>
    <property type="match status" value="1"/>
</dbReference>